<dbReference type="PANTHER" id="PTHR11884">
    <property type="entry name" value="SELECTIN LIGAND RELATED"/>
    <property type="match status" value="1"/>
</dbReference>
<keyword evidence="1" id="KW-0732">Signal</keyword>
<protein>
    <submittedName>
        <fullName evidence="2">Cysteine rich repeat-containing protein</fullName>
    </submittedName>
</protein>
<comment type="caution">
    <text evidence="2">The sequence shown here is derived from an EMBL/GenBank/DDBJ whole genome shotgun (WGS) entry which is preliminary data.</text>
</comment>
<sequence>MARSFNGAVLATALSLTFAVLPAEPGRASSLMSACKVDVDALCKGVEEGRGRVSACLFAHGGRVSGSCKPELSKVTNSGTFRKVVPASLGSLKGTERDAKFRQVCAGDIKNHCGGVGQATDRVLACLYAWSNRISKNCHAEAKAILTGN</sequence>
<dbReference type="Pfam" id="PF00839">
    <property type="entry name" value="Cys_rich_FGFR"/>
    <property type="match status" value="1"/>
</dbReference>
<evidence type="ECO:0000313" key="3">
    <source>
        <dbReference type="Proteomes" id="UP001431221"/>
    </source>
</evidence>
<evidence type="ECO:0000313" key="2">
    <source>
        <dbReference type="EMBL" id="MCK7611240.1"/>
    </source>
</evidence>
<feature type="signal peptide" evidence="1">
    <location>
        <begin position="1"/>
        <end position="22"/>
    </location>
</feature>
<evidence type="ECO:0000256" key="1">
    <source>
        <dbReference type="SAM" id="SignalP"/>
    </source>
</evidence>
<keyword evidence="3" id="KW-1185">Reference proteome</keyword>
<reference evidence="2" key="1">
    <citation type="submission" date="2022-04" db="EMBL/GenBank/DDBJ databases">
        <title>Roseibium sp. CAU 1639 isolated from mud.</title>
        <authorList>
            <person name="Kim W."/>
        </authorList>
    </citation>
    <scope>NUCLEOTIDE SEQUENCE</scope>
    <source>
        <strain evidence="2">CAU 1639</strain>
    </source>
</reference>
<dbReference type="RefSeq" id="WP_248150793.1">
    <property type="nucleotide sequence ID" value="NZ_JALNMJ010000002.1"/>
</dbReference>
<accession>A0ABT0GP82</accession>
<name>A0ABT0GP82_9HYPH</name>
<feature type="chain" id="PRO_5046231020" evidence="1">
    <location>
        <begin position="23"/>
        <end position="149"/>
    </location>
</feature>
<dbReference type="PANTHER" id="PTHR11884:SF1">
    <property type="entry name" value="GOLGI APPARATUS PROTEIN 1"/>
    <property type="match status" value="1"/>
</dbReference>
<dbReference type="InterPro" id="IPR039728">
    <property type="entry name" value="GLG1"/>
</dbReference>
<organism evidence="2 3">
    <name type="scientific">Roseibium sediminicola</name>
    <dbReference type="NCBI Taxonomy" id="2933272"/>
    <lineage>
        <taxon>Bacteria</taxon>
        <taxon>Pseudomonadati</taxon>
        <taxon>Pseudomonadota</taxon>
        <taxon>Alphaproteobacteria</taxon>
        <taxon>Hyphomicrobiales</taxon>
        <taxon>Stappiaceae</taxon>
        <taxon>Roseibium</taxon>
    </lineage>
</organism>
<dbReference type="EMBL" id="JALNMJ010000002">
    <property type="protein sequence ID" value="MCK7611240.1"/>
    <property type="molecule type" value="Genomic_DNA"/>
</dbReference>
<proteinExistence type="predicted"/>
<gene>
    <name evidence="2" type="ORF">M0H32_03630</name>
</gene>
<dbReference type="Proteomes" id="UP001431221">
    <property type="component" value="Unassembled WGS sequence"/>
</dbReference>
<dbReference type="InterPro" id="IPR001893">
    <property type="entry name" value="Cys-rich_GLG1_repeat"/>
</dbReference>